<dbReference type="GO" id="GO:0098572">
    <property type="term" value="C:stromal side of plastid thylakoid membrane"/>
    <property type="evidence" value="ECO:0007669"/>
    <property type="project" value="EnsemblPlants"/>
</dbReference>
<dbReference type="PANTHER" id="PTHR15020:SF48">
    <property type="entry name" value="NAD(P)-BINDING ROSSMANN-FOLD SUPERFAMILY PROTEIN"/>
    <property type="match status" value="1"/>
</dbReference>
<proteinExistence type="predicted"/>
<gene>
    <name evidence="3" type="ORF">CBR_g3452</name>
</gene>
<keyword evidence="4" id="KW-1185">Reference proteome</keyword>
<dbReference type="STRING" id="69332.A0A388JR18"/>
<evidence type="ECO:0000256" key="1">
    <source>
        <dbReference type="SAM" id="MobiDB-lite"/>
    </source>
</evidence>
<feature type="domain" description="NAD(P)-binding" evidence="2">
    <location>
        <begin position="176"/>
        <end position="385"/>
    </location>
</feature>
<feature type="compositionally biased region" description="Basic and acidic residues" evidence="1">
    <location>
        <begin position="107"/>
        <end position="116"/>
    </location>
</feature>
<dbReference type="Gramene" id="GBG60208">
    <property type="protein sequence ID" value="GBG60208"/>
    <property type="gene ID" value="CBR_g3452"/>
</dbReference>
<sequence>MAAKTVGSIVAHGAEAPWQSCVSTRQKSSSAARSSSVGRTCLTSNCRASPDNTHSYSPSYSLSSASSGGARRLCLRGSGQAQLWDRTRACRLRCTYVRRALPVSKRLSGDEPDASRTTRRGRQGWQGRRVATCASIDGQSTTENTREGNTERATVGDTQPPPSRGNHGDHRVLVVGASGGVGQLLVAGLLRHGYKVRALVRNKEKGDKLFGADHDGERLQLCHADVRFPDTLTPSLFEGISFVVIALGTTAYPSKRWDGDNGPEQTDYHGVRNLAAAVPAAVKRVVMVSSIGIERKESFPFTLVNIFGVLSYKKLGEECVRQCGVPYTIIRAGRLTDGPYTSYDLNTLLQATSGDRKAVILEKGDTLGGDASRISVAEACIQALQLECAAGQVYSLNTGKGDGPGSDYLLWERLFERATAK</sequence>
<evidence type="ECO:0000313" key="4">
    <source>
        <dbReference type="Proteomes" id="UP000265515"/>
    </source>
</evidence>
<evidence type="ECO:0000313" key="3">
    <source>
        <dbReference type="EMBL" id="GBG60208.1"/>
    </source>
</evidence>
<dbReference type="Proteomes" id="UP000265515">
    <property type="component" value="Unassembled WGS sequence"/>
</dbReference>
<dbReference type="SUPFAM" id="SSF51735">
    <property type="entry name" value="NAD(P)-binding Rossmann-fold domains"/>
    <property type="match status" value="1"/>
</dbReference>
<accession>A0A388JR18</accession>
<dbReference type="Pfam" id="PF13460">
    <property type="entry name" value="NAD_binding_10"/>
    <property type="match status" value="1"/>
</dbReference>
<dbReference type="PANTHER" id="PTHR15020">
    <property type="entry name" value="FLAVIN REDUCTASE-RELATED"/>
    <property type="match status" value="1"/>
</dbReference>
<comment type="caution">
    <text evidence="3">The sequence shown here is derived from an EMBL/GenBank/DDBJ whole genome shotgun (WGS) entry which is preliminary data.</text>
</comment>
<reference evidence="3 4" key="1">
    <citation type="journal article" date="2018" name="Cell">
        <title>The Chara Genome: Secondary Complexity and Implications for Plant Terrestrialization.</title>
        <authorList>
            <person name="Nishiyama T."/>
            <person name="Sakayama H."/>
            <person name="Vries J.D."/>
            <person name="Buschmann H."/>
            <person name="Saint-Marcoux D."/>
            <person name="Ullrich K.K."/>
            <person name="Haas F.B."/>
            <person name="Vanderstraeten L."/>
            <person name="Becker D."/>
            <person name="Lang D."/>
            <person name="Vosolsobe S."/>
            <person name="Rombauts S."/>
            <person name="Wilhelmsson P.K.I."/>
            <person name="Janitza P."/>
            <person name="Kern R."/>
            <person name="Heyl A."/>
            <person name="Rumpler F."/>
            <person name="Villalobos L.I.A.C."/>
            <person name="Clay J.M."/>
            <person name="Skokan R."/>
            <person name="Toyoda A."/>
            <person name="Suzuki Y."/>
            <person name="Kagoshima H."/>
            <person name="Schijlen E."/>
            <person name="Tajeshwar N."/>
            <person name="Catarino B."/>
            <person name="Hetherington A.J."/>
            <person name="Saltykova A."/>
            <person name="Bonnot C."/>
            <person name="Breuninger H."/>
            <person name="Symeonidi A."/>
            <person name="Radhakrishnan G.V."/>
            <person name="Van Nieuwerburgh F."/>
            <person name="Deforce D."/>
            <person name="Chang C."/>
            <person name="Karol K.G."/>
            <person name="Hedrich R."/>
            <person name="Ulvskov P."/>
            <person name="Glockner G."/>
            <person name="Delwiche C.F."/>
            <person name="Petrasek J."/>
            <person name="Van de Peer Y."/>
            <person name="Friml J."/>
            <person name="Beilby M."/>
            <person name="Dolan L."/>
            <person name="Kohara Y."/>
            <person name="Sugano S."/>
            <person name="Fujiyama A."/>
            <person name="Delaux P.-M."/>
            <person name="Quint M."/>
            <person name="TheiBen G."/>
            <person name="Hagemann M."/>
            <person name="Harholt J."/>
            <person name="Dunand C."/>
            <person name="Zachgo S."/>
            <person name="Langdale J."/>
            <person name="Maumus F."/>
            <person name="Straeten D.V.D."/>
            <person name="Gould S.B."/>
            <person name="Rensing S.A."/>
        </authorList>
    </citation>
    <scope>NUCLEOTIDE SEQUENCE [LARGE SCALE GENOMIC DNA]</scope>
    <source>
        <strain evidence="3 4">S276</strain>
    </source>
</reference>
<dbReference type="AlphaFoldDB" id="A0A388JR18"/>
<dbReference type="Gene3D" id="3.40.50.720">
    <property type="entry name" value="NAD(P)-binding Rossmann-like Domain"/>
    <property type="match status" value="1"/>
</dbReference>
<dbReference type="InterPro" id="IPR016040">
    <property type="entry name" value="NAD(P)-bd_dom"/>
</dbReference>
<dbReference type="EMBL" id="BFEA01000009">
    <property type="protein sequence ID" value="GBG60208.1"/>
    <property type="molecule type" value="Genomic_DNA"/>
</dbReference>
<feature type="region of interest" description="Disordered" evidence="1">
    <location>
        <begin position="107"/>
        <end position="167"/>
    </location>
</feature>
<evidence type="ECO:0000259" key="2">
    <source>
        <dbReference type="Pfam" id="PF13460"/>
    </source>
</evidence>
<organism evidence="3 4">
    <name type="scientific">Chara braunii</name>
    <name type="common">Braun's stonewort</name>
    <dbReference type="NCBI Taxonomy" id="69332"/>
    <lineage>
        <taxon>Eukaryota</taxon>
        <taxon>Viridiplantae</taxon>
        <taxon>Streptophyta</taxon>
        <taxon>Charophyceae</taxon>
        <taxon>Charales</taxon>
        <taxon>Characeae</taxon>
        <taxon>Chara</taxon>
    </lineage>
</organism>
<name>A0A388JR18_CHABU</name>
<dbReference type="InterPro" id="IPR036291">
    <property type="entry name" value="NAD(P)-bd_dom_sf"/>
</dbReference>
<dbReference type="OrthoDB" id="419598at2759"/>
<dbReference type="CDD" id="cd05243">
    <property type="entry name" value="SDR_a5"/>
    <property type="match status" value="1"/>
</dbReference>
<protein>
    <recommendedName>
        <fullName evidence="2">NAD(P)-binding domain-containing protein</fullName>
    </recommendedName>
</protein>